<evidence type="ECO:0000256" key="4">
    <source>
        <dbReference type="RuleBase" id="RU004514"/>
    </source>
</evidence>
<accession>A0A0H3PA08</accession>
<evidence type="ECO:0000313" key="7">
    <source>
        <dbReference type="Proteomes" id="UP000000646"/>
    </source>
</evidence>
<dbReference type="InterPro" id="IPR001608">
    <property type="entry name" value="Ala_racemase_N"/>
</dbReference>
<evidence type="ECO:0000256" key="1">
    <source>
        <dbReference type="ARBA" id="ARBA00022898"/>
    </source>
</evidence>
<dbReference type="PROSITE" id="PS01211">
    <property type="entry name" value="UPF0001"/>
    <property type="match status" value="1"/>
</dbReference>
<dbReference type="eggNOG" id="COG0325">
    <property type="taxonomic scope" value="Bacteria"/>
</dbReference>
<dbReference type="InterPro" id="IPR029066">
    <property type="entry name" value="PLP-binding_barrel"/>
</dbReference>
<evidence type="ECO:0000256" key="2">
    <source>
        <dbReference type="HAMAP-Rule" id="MF_02087"/>
    </source>
</evidence>
<comment type="cofactor">
    <cofactor evidence="3">
        <name>pyridoxal 5'-phosphate</name>
        <dbReference type="ChEBI" id="CHEBI:597326"/>
    </cofactor>
</comment>
<evidence type="ECO:0000256" key="3">
    <source>
        <dbReference type="PIRSR" id="PIRSR004848-1"/>
    </source>
</evidence>
<name>A0A0H3PA08_CAMJJ</name>
<protein>
    <recommendedName>
        <fullName evidence="2">Pyridoxal phosphate homeostasis protein</fullName>
        <shortName evidence="2">PLP homeostasis protein</shortName>
    </recommendedName>
</protein>
<dbReference type="Gene3D" id="3.20.20.10">
    <property type="entry name" value="Alanine racemase"/>
    <property type="match status" value="1"/>
</dbReference>
<sequence>MTLEQILEKTKNVRLVAASKYVDASIIEKLFDQGIVEFGENQVQALAQKKENLDEKKLDIKWHFIGTLQSNKINLLIKQKPILWHSCNGIKIAKAMDKRLDYKLNTLLEINSANENSKSGLDPNQAVEEYLQIQEECSNLNLCGVMSIGSHSQDKESIIKSFETTFKIYEILQKHGAKICSMGMSNDFEIAIKCGSNLVRLGSILFKNLK</sequence>
<keyword evidence="1 2" id="KW-0663">Pyridoxal phosphate</keyword>
<gene>
    <name evidence="6" type="ordered locus">CJJ81176_0742</name>
</gene>
<proteinExistence type="inferred from homology"/>
<dbReference type="RefSeq" id="WP_002855231.1">
    <property type="nucleotide sequence ID" value="NC_008787.1"/>
</dbReference>
<dbReference type="SUPFAM" id="SSF51419">
    <property type="entry name" value="PLP-binding barrel"/>
    <property type="match status" value="1"/>
</dbReference>
<dbReference type="HAMAP" id="MF_02087">
    <property type="entry name" value="PLP_homeostasis"/>
    <property type="match status" value="1"/>
</dbReference>
<dbReference type="HOGENOM" id="CLU_059988_1_0_7"/>
<comment type="function">
    <text evidence="2">Pyridoxal 5'-phosphate (PLP)-binding protein, which is involved in PLP homeostasis.</text>
</comment>
<comment type="similarity">
    <text evidence="2 4">Belongs to the pyridoxal phosphate-binding protein YggS/PROSC family.</text>
</comment>
<dbReference type="PANTHER" id="PTHR10146">
    <property type="entry name" value="PROLINE SYNTHETASE CO-TRANSCRIBED BACTERIAL HOMOLOG PROTEIN"/>
    <property type="match status" value="1"/>
</dbReference>
<feature type="modified residue" description="N6-(pyridoxal phosphate)lysine" evidence="2 3">
    <location>
        <position position="20"/>
    </location>
</feature>
<dbReference type="CDD" id="cd00635">
    <property type="entry name" value="PLPDE_III_YBL036c_like"/>
    <property type="match status" value="1"/>
</dbReference>
<dbReference type="FunFam" id="3.20.20.10:FF:000018">
    <property type="entry name" value="Pyridoxal phosphate homeostasis protein"/>
    <property type="match status" value="1"/>
</dbReference>
<evidence type="ECO:0000259" key="5">
    <source>
        <dbReference type="Pfam" id="PF01168"/>
    </source>
</evidence>
<dbReference type="PIRSF" id="PIRSF004848">
    <property type="entry name" value="YBL036c_PLPDEIII"/>
    <property type="match status" value="1"/>
</dbReference>
<dbReference type="EMBL" id="CP000538">
    <property type="protein sequence ID" value="EAQ72314.1"/>
    <property type="molecule type" value="Genomic_DNA"/>
</dbReference>
<dbReference type="KEGG" id="cjj:CJJ81176_0742"/>
<dbReference type="Proteomes" id="UP000000646">
    <property type="component" value="Chromosome"/>
</dbReference>
<dbReference type="NCBIfam" id="TIGR00044">
    <property type="entry name" value="YggS family pyridoxal phosphate-dependent enzyme"/>
    <property type="match status" value="1"/>
</dbReference>
<dbReference type="AlphaFoldDB" id="A0A0H3PA08"/>
<dbReference type="PANTHER" id="PTHR10146:SF14">
    <property type="entry name" value="PYRIDOXAL PHOSPHATE HOMEOSTASIS PROTEIN"/>
    <property type="match status" value="1"/>
</dbReference>
<dbReference type="GO" id="GO:0030170">
    <property type="term" value="F:pyridoxal phosphate binding"/>
    <property type="evidence" value="ECO:0007669"/>
    <property type="project" value="UniProtKB-UniRule"/>
</dbReference>
<organism evidence="6 7">
    <name type="scientific">Campylobacter jejuni subsp. jejuni serotype O:23/36 (strain 81-176)</name>
    <dbReference type="NCBI Taxonomy" id="354242"/>
    <lineage>
        <taxon>Bacteria</taxon>
        <taxon>Pseudomonadati</taxon>
        <taxon>Campylobacterota</taxon>
        <taxon>Epsilonproteobacteria</taxon>
        <taxon>Campylobacterales</taxon>
        <taxon>Campylobacteraceae</taxon>
        <taxon>Campylobacter</taxon>
    </lineage>
</organism>
<evidence type="ECO:0000313" key="6">
    <source>
        <dbReference type="EMBL" id="EAQ72314.1"/>
    </source>
</evidence>
<feature type="domain" description="Alanine racemase N-terminal" evidence="5">
    <location>
        <begin position="26"/>
        <end position="206"/>
    </location>
</feature>
<dbReference type="InterPro" id="IPR011078">
    <property type="entry name" value="PyrdxlP_homeostasis"/>
</dbReference>
<dbReference type="Pfam" id="PF01168">
    <property type="entry name" value="Ala_racemase_N"/>
    <property type="match status" value="1"/>
</dbReference>
<reference evidence="7" key="1">
    <citation type="submission" date="2006-12" db="EMBL/GenBank/DDBJ databases">
        <authorList>
            <person name="Fouts D.E."/>
            <person name="Nelson K.E."/>
            <person name="Sebastian Y."/>
        </authorList>
    </citation>
    <scope>NUCLEOTIDE SEQUENCE [LARGE SCALE GENOMIC DNA]</scope>
    <source>
        <strain evidence="7">81-176</strain>
    </source>
</reference>